<evidence type="ECO:0000256" key="1">
    <source>
        <dbReference type="SAM" id="Phobius"/>
    </source>
</evidence>
<dbReference type="RefSeq" id="WP_007275879.1">
    <property type="nucleotide sequence ID" value="NZ_AOLM01000025.1"/>
</dbReference>
<feature type="transmembrane region" description="Helical" evidence="1">
    <location>
        <begin position="50"/>
        <end position="67"/>
    </location>
</feature>
<gene>
    <name evidence="2" type="ORF">C441_15570</name>
</gene>
<dbReference type="OrthoDB" id="373773at2157"/>
<evidence type="ECO:0000313" key="2">
    <source>
        <dbReference type="EMBL" id="ELZ89806.1"/>
    </source>
</evidence>
<evidence type="ECO:0000313" key="3">
    <source>
        <dbReference type="Proteomes" id="UP000011508"/>
    </source>
</evidence>
<name>M0HZ84_9EURY</name>
<keyword evidence="1" id="KW-1133">Transmembrane helix</keyword>
<protein>
    <submittedName>
        <fullName evidence="2">Uncharacterized protein</fullName>
    </submittedName>
</protein>
<dbReference type="EMBL" id="AOLM01000025">
    <property type="protein sequence ID" value="ELZ89806.1"/>
    <property type="molecule type" value="Genomic_DNA"/>
</dbReference>
<keyword evidence="1" id="KW-0812">Transmembrane</keyword>
<sequence>MDSEPWADYAKMSTESGGGILRRRWATLSKKFSSLSTWEKLSRAREVLKTAYWLLKVLIALSTLVVLL</sequence>
<reference evidence="2 3" key="1">
    <citation type="journal article" date="2014" name="PLoS Genet.">
        <title>Phylogenetically driven sequencing of extremely halophilic archaea reveals strategies for static and dynamic osmo-response.</title>
        <authorList>
            <person name="Becker E.A."/>
            <person name="Seitzer P.M."/>
            <person name="Tritt A."/>
            <person name="Larsen D."/>
            <person name="Krusor M."/>
            <person name="Yao A.I."/>
            <person name="Wu D."/>
            <person name="Madern D."/>
            <person name="Eisen J.A."/>
            <person name="Darling A.E."/>
            <person name="Facciotti M.T."/>
        </authorList>
    </citation>
    <scope>NUCLEOTIDE SEQUENCE [LARGE SCALE GENOMIC DNA]</scope>
    <source>
        <strain evidence="2 3">ATCC BAA-897</strain>
    </source>
</reference>
<organism evidence="2 3">
    <name type="scientific">Haloferax sulfurifontis ATCC BAA-897</name>
    <dbReference type="NCBI Taxonomy" id="662480"/>
    <lineage>
        <taxon>Archaea</taxon>
        <taxon>Methanobacteriati</taxon>
        <taxon>Methanobacteriota</taxon>
        <taxon>Stenosarchaea group</taxon>
        <taxon>Halobacteria</taxon>
        <taxon>Halobacteriales</taxon>
        <taxon>Haloferacaceae</taxon>
        <taxon>Haloferax</taxon>
    </lineage>
</organism>
<comment type="caution">
    <text evidence="2">The sequence shown here is derived from an EMBL/GenBank/DDBJ whole genome shotgun (WGS) entry which is preliminary data.</text>
</comment>
<keyword evidence="3" id="KW-1185">Reference proteome</keyword>
<dbReference type="AlphaFoldDB" id="M0HZ84"/>
<keyword evidence="1" id="KW-0472">Membrane</keyword>
<accession>M0HZ84</accession>
<proteinExistence type="predicted"/>
<dbReference type="Proteomes" id="UP000011508">
    <property type="component" value="Unassembled WGS sequence"/>
</dbReference>